<dbReference type="EMBL" id="BAAARK010000015">
    <property type="protein sequence ID" value="GAA2670434.1"/>
    <property type="molecule type" value="Genomic_DNA"/>
</dbReference>
<keyword evidence="3" id="KW-1185">Reference proteome</keyword>
<organism evidence="2 3">
    <name type="scientific">Streptomyces lunalinharesii</name>
    <dbReference type="NCBI Taxonomy" id="333384"/>
    <lineage>
        <taxon>Bacteria</taxon>
        <taxon>Bacillati</taxon>
        <taxon>Actinomycetota</taxon>
        <taxon>Actinomycetes</taxon>
        <taxon>Kitasatosporales</taxon>
        <taxon>Streptomycetaceae</taxon>
        <taxon>Streptomyces</taxon>
    </lineage>
</organism>
<gene>
    <name evidence="2" type="ORF">GCM10009864_45620</name>
</gene>
<name>A0ABN3S8E5_9ACTN</name>
<reference evidence="2 3" key="1">
    <citation type="journal article" date="2019" name="Int. J. Syst. Evol. Microbiol.">
        <title>The Global Catalogue of Microorganisms (GCM) 10K type strain sequencing project: providing services to taxonomists for standard genome sequencing and annotation.</title>
        <authorList>
            <consortium name="The Broad Institute Genomics Platform"/>
            <consortium name="The Broad Institute Genome Sequencing Center for Infectious Disease"/>
            <person name="Wu L."/>
            <person name="Ma J."/>
        </authorList>
    </citation>
    <scope>NUCLEOTIDE SEQUENCE [LARGE SCALE GENOMIC DNA]</scope>
    <source>
        <strain evidence="2 3">JCM 16374</strain>
    </source>
</reference>
<feature type="region of interest" description="Disordered" evidence="1">
    <location>
        <begin position="1"/>
        <end position="38"/>
    </location>
</feature>
<feature type="compositionally biased region" description="Basic and acidic residues" evidence="1">
    <location>
        <begin position="21"/>
        <end position="33"/>
    </location>
</feature>
<feature type="compositionally biased region" description="Low complexity" evidence="1">
    <location>
        <begin position="1"/>
        <end position="13"/>
    </location>
</feature>
<dbReference type="Proteomes" id="UP001500994">
    <property type="component" value="Unassembled WGS sequence"/>
</dbReference>
<comment type="caution">
    <text evidence="2">The sequence shown here is derived from an EMBL/GenBank/DDBJ whole genome shotgun (WGS) entry which is preliminary data.</text>
</comment>
<evidence type="ECO:0000313" key="2">
    <source>
        <dbReference type="EMBL" id="GAA2670434.1"/>
    </source>
</evidence>
<sequence>MAMVSAVPVPSVANESGTITKSEDAGVRQDRVSRVPPTTPIDRVSLGLSAGVVLRTSGAAVAVTTGVVGISVIRVPSVLEGRKGRHCRRECRKAVAPEALRGRFGDRNTTSVRHSRQEFVNAAWQRNP</sequence>
<proteinExistence type="predicted"/>
<evidence type="ECO:0000313" key="3">
    <source>
        <dbReference type="Proteomes" id="UP001500994"/>
    </source>
</evidence>
<accession>A0ABN3S8E5</accession>
<evidence type="ECO:0000256" key="1">
    <source>
        <dbReference type="SAM" id="MobiDB-lite"/>
    </source>
</evidence>
<protein>
    <submittedName>
        <fullName evidence="2">Uncharacterized protein</fullName>
    </submittedName>
</protein>